<reference evidence="1" key="2">
    <citation type="submission" date="2018-08" db="UniProtKB">
        <authorList>
            <consortium name="EnsemblPlants"/>
        </authorList>
    </citation>
    <scope>IDENTIFICATION</scope>
    <source>
        <strain evidence="1">Yugu1</strain>
    </source>
</reference>
<evidence type="ECO:0000313" key="2">
    <source>
        <dbReference type="Proteomes" id="UP000004995"/>
    </source>
</evidence>
<keyword evidence="2" id="KW-1185">Reference proteome</keyword>
<reference evidence="2" key="1">
    <citation type="journal article" date="2012" name="Nat. Biotechnol.">
        <title>Reference genome sequence of the model plant Setaria.</title>
        <authorList>
            <person name="Bennetzen J.L."/>
            <person name="Schmutz J."/>
            <person name="Wang H."/>
            <person name="Percifield R."/>
            <person name="Hawkins J."/>
            <person name="Pontaroli A.C."/>
            <person name="Estep M."/>
            <person name="Feng L."/>
            <person name="Vaughn J.N."/>
            <person name="Grimwood J."/>
            <person name="Jenkins J."/>
            <person name="Barry K."/>
            <person name="Lindquist E."/>
            <person name="Hellsten U."/>
            <person name="Deshpande S."/>
            <person name="Wang X."/>
            <person name="Wu X."/>
            <person name="Mitros T."/>
            <person name="Triplett J."/>
            <person name="Yang X."/>
            <person name="Ye C.Y."/>
            <person name="Mauro-Herrera M."/>
            <person name="Wang L."/>
            <person name="Li P."/>
            <person name="Sharma M."/>
            <person name="Sharma R."/>
            <person name="Ronald P.C."/>
            <person name="Panaud O."/>
            <person name="Kellogg E.A."/>
            <person name="Brutnell T.P."/>
            <person name="Doust A.N."/>
            <person name="Tuskan G.A."/>
            <person name="Rokhsar D."/>
            <person name="Devos K.M."/>
        </authorList>
    </citation>
    <scope>NUCLEOTIDE SEQUENCE [LARGE SCALE GENOMIC DNA]</scope>
    <source>
        <strain evidence="2">cv. Yugu1</strain>
    </source>
</reference>
<dbReference type="Proteomes" id="UP000004995">
    <property type="component" value="Unassembled WGS sequence"/>
</dbReference>
<dbReference type="EnsemblPlants" id="KQL27772">
    <property type="protein sequence ID" value="KQL27772"/>
    <property type="gene ID" value="SETIT_018882mg"/>
</dbReference>
<sequence>MDLPTSRFRCSYGHEVAAVQAPCLGRRAAQRGRGVVQSFSQQRDTASPIIFVIFSLDSCEPTFLISQPQKISEIWFTVRHHPLHP</sequence>
<dbReference type="EMBL" id="AGNK02000009">
    <property type="status" value="NOT_ANNOTATED_CDS"/>
    <property type="molecule type" value="Genomic_DNA"/>
</dbReference>
<organism evidence="1 2">
    <name type="scientific">Setaria italica</name>
    <name type="common">Foxtail millet</name>
    <name type="synonym">Panicum italicum</name>
    <dbReference type="NCBI Taxonomy" id="4555"/>
    <lineage>
        <taxon>Eukaryota</taxon>
        <taxon>Viridiplantae</taxon>
        <taxon>Streptophyta</taxon>
        <taxon>Embryophyta</taxon>
        <taxon>Tracheophyta</taxon>
        <taxon>Spermatophyta</taxon>
        <taxon>Magnoliopsida</taxon>
        <taxon>Liliopsida</taxon>
        <taxon>Poales</taxon>
        <taxon>Poaceae</taxon>
        <taxon>PACMAD clade</taxon>
        <taxon>Panicoideae</taxon>
        <taxon>Panicodae</taxon>
        <taxon>Paniceae</taxon>
        <taxon>Cenchrinae</taxon>
        <taxon>Setaria</taxon>
    </lineage>
</organism>
<dbReference type="Gramene" id="KQL27772">
    <property type="protein sequence ID" value="KQL27772"/>
    <property type="gene ID" value="SETIT_018882mg"/>
</dbReference>
<protein>
    <submittedName>
        <fullName evidence="1">Uncharacterized protein</fullName>
    </submittedName>
</protein>
<evidence type="ECO:0000313" key="1">
    <source>
        <dbReference type="EnsemblPlants" id="KQL27772"/>
    </source>
</evidence>
<dbReference type="HOGENOM" id="CLU_2516883_0_0_1"/>
<dbReference type="AlphaFoldDB" id="K3YX86"/>
<name>K3YX86_SETIT</name>
<proteinExistence type="predicted"/>
<dbReference type="InParanoid" id="K3YX86"/>
<accession>K3YX86</accession>